<protein>
    <submittedName>
        <fullName evidence="5">Exonuclease domain-containing protein</fullName>
    </submittedName>
</protein>
<dbReference type="AlphaFoldDB" id="A0A941AW12"/>
<dbReference type="RefSeq" id="WP_210664984.1">
    <property type="nucleotide sequence ID" value="NZ_JAGFBV010000002.1"/>
</dbReference>
<dbReference type="GO" id="GO:0003676">
    <property type="term" value="F:nucleic acid binding"/>
    <property type="evidence" value="ECO:0007669"/>
    <property type="project" value="InterPro"/>
</dbReference>
<evidence type="ECO:0000313" key="5">
    <source>
        <dbReference type="EMBL" id="MBP4136945.1"/>
    </source>
</evidence>
<name>A0A941AW12_9FLAO</name>
<evidence type="ECO:0000256" key="2">
    <source>
        <dbReference type="ARBA" id="ARBA00022801"/>
    </source>
</evidence>
<gene>
    <name evidence="5" type="ORF">J3495_02500</name>
</gene>
<comment type="caution">
    <text evidence="5">The sequence shown here is derived from an EMBL/GenBank/DDBJ whole genome shotgun (WGS) entry which is preliminary data.</text>
</comment>
<keyword evidence="3 5" id="KW-0269">Exonuclease</keyword>
<keyword evidence="6" id="KW-1185">Reference proteome</keyword>
<sequence>MFLYDKIIVVDVEATCWEENLKPQDMCNDIIEIGICKYVVATGEIEDKRSYFIKPQRSTISLFCSNLTGITQEKIDKESMSFEEACKKIRKRYGSNMRAWAAYGEYDRTIIQNHCKDFNVDNPFSETYINIKTMFIFKNKMPNALSLLEELEIIGEKFKGTIHNGADDAYNTAKLLKNILN</sequence>
<keyword evidence="2" id="KW-0378">Hydrolase</keyword>
<organism evidence="5 6">
    <name type="scientific">Flavobacterium geliluteum</name>
    <dbReference type="NCBI Taxonomy" id="2816120"/>
    <lineage>
        <taxon>Bacteria</taxon>
        <taxon>Pseudomonadati</taxon>
        <taxon>Bacteroidota</taxon>
        <taxon>Flavobacteriia</taxon>
        <taxon>Flavobacteriales</taxon>
        <taxon>Flavobacteriaceae</taxon>
        <taxon>Flavobacterium</taxon>
    </lineage>
</organism>
<proteinExistence type="predicted"/>
<evidence type="ECO:0000313" key="6">
    <source>
        <dbReference type="Proteomes" id="UP000675047"/>
    </source>
</evidence>
<dbReference type="Pfam" id="PF00929">
    <property type="entry name" value="RNase_T"/>
    <property type="match status" value="1"/>
</dbReference>
<accession>A0A941AW12</accession>
<dbReference type="Proteomes" id="UP000675047">
    <property type="component" value="Unassembled WGS sequence"/>
</dbReference>
<dbReference type="InterPro" id="IPR012337">
    <property type="entry name" value="RNaseH-like_sf"/>
</dbReference>
<dbReference type="SUPFAM" id="SSF53098">
    <property type="entry name" value="Ribonuclease H-like"/>
    <property type="match status" value="1"/>
</dbReference>
<keyword evidence="1" id="KW-0540">Nuclease</keyword>
<dbReference type="PANTHER" id="PTHR23044">
    <property type="entry name" value="3'-5' EXONUCLEASE ERI1-RELATED"/>
    <property type="match status" value="1"/>
</dbReference>
<evidence type="ECO:0000256" key="1">
    <source>
        <dbReference type="ARBA" id="ARBA00022722"/>
    </source>
</evidence>
<dbReference type="InterPro" id="IPR047201">
    <property type="entry name" value="ERI-1_3'hExo-like"/>
</dbReference>
<feature type="domain" description="Exonuclease" evidence="4">
    <location>
        <begin position="6"/>
        <end position="181"/>
    </location>
</feature>
<dbReference type="InterPro" id="IPR051274">
    <property type="entry name" value="3-5_Exoribonuclease"/>
</dbReference>
<evidence type="ECO:0000256" key="3">
    <source>
        <dbReference type="ARBA" id="ARBA00022839"/>
    </source>
</evidence>
<dbReference type="Gene3D" id="3.30.420.10">
    <property type="entry name" value="Ribonuclease H-like superfamily/Ribonuclease H"/>
    <property type="match status" value="1"/>
</dbReference>
<dbReference type="PANTHER" id="PTHR23044:SF61">
    <property type="entry name" value="3'-5' EXORIBONUCLEASE 1-RELATED"/>
    <property type="match status" value="1"/>
</dbReference>
<dbReference type="InterPro" id="IPR013520">
    <property type="entry name" value="Ribonucl_H"/>
</dbReference>
<dbReference type="CDD" id="cd06133">
    <property type="entry name" value="ERI-1_3'hExo_like"/>
    <property type="match status" value="1"/>
</dbReference>
<dbReference type="GO" id="GO:0006259">
    <property type="term" value="P:DNA metabolic process"/>
    <property type="evidence" value="ECO:0007669"/>
    <property type="project" value="UniProtKB-ARBA"/>
</dbReference>
<reference evidence="5 6" key="1">
    <citation type="submission" date="2021-03" db="EMBL/GenBank/DDBJ databases">
        <title>Flavobacterium Flabelliformis Sp. Nov. And Flavobacterium Geliluteum Sp. Nov., Two Novel Multidrug Resistant Psychrophilic Species Isolated From Antarctica.</title>
        <authorList>
            <person name="Kralova S."/>
            <person name="Busse H.J."/>
            <person name="Bezdicek M."/>
            <person name="Nykrynova M."/>
            <person name="Kroupova E."/>
            <person name="Krsek D."/>
            <person name="Sedlacek I."/>
        </authorList>
    </citation>
    <scope>NUCLEOTIDE SEQUENCE [LARGE SCALE GENOMIC DNA]</scope>
    <source>
        <strain evidence="5 6">P7388</strain>
    </source>
</reference>
<dbReference type="InterPro" id="IPR036397">
    <property type="entry name" value="RNaseH_sf"/>
</dbReference>
<dbReference type="EMBL" id="JAGFBV010000002">
    <property type="protein sequence ID" value="MBP4136945.1"/>
    <property type="molecule type" value="Genomic_DNA"/>
</dbReference>
<dbReference type="SMART" id="SM00479">
    <property type="entry name" value="EXOIII"/>
    <property type="match status" value="1"/>
</dbReference>
<dbReference type="GO" id="GO:0000175">
    <property type="term" value="F:3'-5'-RNA exonuclease activity"/>
    <property type="evidence" value="ECO:0007669"/>
    <property type="project" value="InterPro"/>
</dbReference>
<evidence type="ECO:0000259" key="4">
    <source>
        <dbReference type="SMART" id="SM00479"/>
    </source>
</evidence>